<sequence length="226" mass="26817">MDHLSPFYEKHIECLLCKNEFTSLKIRSSFVKVESYDKDFCPNYKAKEISPVLYNIYVCPHCGFSFSDEFSKYIIPVIKAELIEKVTKHWKPQDFGQKRSIQQAINAYKLASYCAVIKKEKKVTLAGLFLRIAWLYRMKGEEEEQRFLQMAVQEYINSYHNDDFRSSQMTELKMLYLIAELLRRTGAYKEAVFYFSKVIEKQASVSERTIIEMARDQWNELRKVMN</sequence>
<evidence type="ECO:0000313" key="1">
    <source>
        <dbReference type="EMBL" id="PKR83873.1"/>
    </source>
</evidence>
<protein>
    <submittedName>
        <fullName evidence="1">DUF2225 domain-containing protein</fullName>
    </submittedName>
</protein>
<organism evidence="1 2">
    <name type="scientific">Heyndrickxia camelliae</name>
    <dbReference type="NCBI Taxonomy" id="1707093"/>
    <lineage>
        <taxon>Bacteria</taxon>
        <taxon>Bacillati</taxon>
        <taxon>Bacillota</taxon>
        <taxon>Bacilli</taxon>
        <taxon>Bacillales</taxon>
        <taxon>Bacillaceae</taxon>
        <taxon>Heyndrickxia</taxon>
    </lineage>
</organism>
<dbReference type="EMBL" id="PIQO01000014">
    <property type="protein sequence ID" value="PKR83873.1"/>
    <property type="molecule type" value="Genomic_DNA"/>
</dbReference>
<dbReference type="OrthoDB" id="9780343at2"/>
<proteinExistence type="predicted"/>
<name>A0A2N3LH73_9BACI</name>
<accession>A0A2N3LH73</accession>
<dbReference type="Pfam" id="PF09986">
    <property type="entry name" value="DUF2225"/>
    <property type="match status" value="1"/>
</dbReference>
<evidence type="ECO:0000313" key="2">
    <source>
        <dbReference type="Proteomes" id="UP000233440"/>
    </source>
</evidence>
<keyword evidence="2" id="KW-1185">Reference proteome</keyword>
<dbReference type="SUPFAM" id="SSF48452">
    <property type="entry name" value="TPR-like"/>
    <property type="match status" value="1"/>
</dbReference>
<dbReference type="Proteomes" id="UP000233440">
    <property type="component" value="Unassembled WGS sequence"/>
</dbReference>
<comment type="caution">
    <text evidence="1">The sequence shown here is derived from an EMBL/GenBank/DDBJ whole genome shotgun (WGS) entry which is preliminary data.</text>
</comment>
<gene>
    <name evidence="1" type="ORF">CWO92_16570</name>
</gene>
<dbReference type="RefSeq" id="WP_101355326.1">
    <property type="nucleotide sequence ID" value="NZ_PIQO01000014.1"/>
</dbReference>
<dbReference type="InterPro" id="IPR018708">
    <property type="entry name" value="DUF2225"/>
</dbReference>
<reference evidence="1 2" key="1">
    <citation type="submission" date="2017-11" db="EMBL/GenBank/DDBJ databases">
        <title>Bacillus camelliae sp. nov., isolated from pu'er tea.</title>
        <authorList>
            <person name="Niu L."/>
        </authorList>
    </citation>
    <scope>NUCLEOTIDE SEQUENCE [LARGE SCALE GENOMIC DNA]</scope>
    <source>
        <strain evidence="1 2">7578-1</strain>
    </source>
</reference>
<dbReference type="AlphaFoldDB" id="A0A2N3LH73"/>
<dbReference type="InterPro" id="IPR011990">
    <property type="entry name" value="TPR-like_helical_dom_sf"/>
</dbReference>